<keyword evidence="1" id="KW-0547">Nucleotide-binding</keyword>
<dbReference type="Gene3D" id="1.10.8.60">
    <property type="match status" value="1"/>
</dbReference>
<dbReference type="CDD" id="cd00130">
    <property type="entry name" value="PAS"/>
    <property type="match status" value="1"/>
</dbReference>
<accession>A0A1H0S6F4</accession>
<dbReference type="InterPro" id="IPR003593">
    <property type="entry name" value="AAA+_ATPase"/>
</dbReference>
<evidence type="ECO:0000313" key="9">
    <source>
        <dbReference type="EMBL" id="SDP36798.1"/>
    </source>
</evidence>
<dbReference type="PROSITE" id="PS00676">
    <property type="entry name" value="SIGMA54_INTERACT_2"/>
    <property type="match status" value="1"/>
</dbReference>
<dbReference type="InterPro" id="IPR001789">
    <property type="entry name" value="Sig_transdc_resp-reg_receiver"/>
</dbReference>
<evidence type="ECO:0000256" key="1">
    <source>
        <dbReference type="ARBA" id="ARBA00022741"/>
    </source>
</evidence>
<dbReference type="InterPro" id="IPR035965">
    <property type="entry name" value="PAS-like_dom_sf"/>
</dbReference>
<keyword evidence="5" id="KW-0804">Transcription</keyword>
<evidence type="ECO:0000256" key="4">
    <source>
        <dbReference type="ARBA" id="ARBA00023125"/>
    </source>
</evidence>
<dbReference type="InterPro" id="IPR027417">
    <property type="entry name" value="P-loop_NTPase"/>
</dbReference>
<evidence type="ECO:0000256" key="5">
    <source>
        <dbReference type="ARBA" id="ARBA00023163"/>
    </source>
</evidence>
<evidence type="ECO:0000256" key="3">
    <source>
        <dbReference type="ARBA" id="ARBA00023015"/>
    </source>
</evidence>
<dbReference type="Pfam" id="PF08448">
    <property type="entry name" value="PAS_4"/>
    <property type="match status" value="1"/>
</dbReference>
<dbReference type="Pfam" id="PF02954">
    <property type="entry name" value="HTH_8"/>
    <property type="match status" value="1"/>
</dbReference>
<dbReference type="CDD" id="cd00009">
    <property type="entry name" value="AAA"/>
    <property type="match status" value="1"/>
</dbReference>
<dbReference type="FunFam" id="3.40.50.300:FF:000006">
    <property type="entry name" value="DNA-binding transcriptional regulator NtrC"/>
    <property type="match status" value="1"/>
</dbReference>
<keyword evidence="2" id="KW-0067">ATP-binding</keyword>
<dbReference type="InterPro" id="IPR000014">
    <property type="entry name" value="PAS"/>
</dbReference>
<dbReference type="InterPro" id="IPR058031">
    <property type="entry name" value="AAA_lid_NorR"/>
</dbReference>
<dbReference type="Pfam" id="PF00072">
    <property type="entry name" value="Response_reg"/>
    <property type="match status" value="1"/>
</dbReference>
<dbReference type="SUPFAM" id="SSF52540">
    <property type="entry name" value="P-loop containing nucleoside triphosphate hydrolases"/>
    <property type="match status" value="1"/>
</dbReference>
<dbReference type="InterPro" id="IPR002197">
    <property type="entry name" value="HTH_Fis"/>
</dbReference>
<dbReference type="SUPFAM" id="SSF55785">
    <property type="entry name" value="PYP-like sensor domain (PAS domain)"/>
    <property type="match status" value="1"/>
</dbReference>
<name>A0A1H0S6F4_9BACT</name>
<dbReference type="InterPro" id="IPR025944">
    <property type="entry name" value="Sigma_54_int_dom_CS"/>
</dbReference>
<dbReference type="Pfam" id="PF00158">
    <property type="entry name" value="Sigma54_activat"/>
    <property type="match status" value="1"/>
</dbReference>
<keyword evidence="6" id="KW-0597">Phosphoprotein</keyword>
<dbReference type="GO" id="GO:0043565">
    <property type="term" value="F:sequence-specific DNA binding"/>
    <property type="evidence" value="ECO:0007669"/>
    <property type="project" value="InterPro"/>
</dbReference>
<feature type="modified residue" description="4-aspartylphosphate" evidence="6">
    <location>
        <position position="61"/>
    </location>
</feature>
<reference evidence="9 10" key="1">
    <citation type="submission" date="2016-10" db="EMBL/GenBank/DDBJ databases">
        <authorList>
            <person name="de Groot N.N."/>
        </authorList>
    </citation>
    <scope>NUCLEOTIDE SEQUENCE [LARGE SCALE GENOMIC DNA]</scope>
    <source>
        <strain evidence="9 10">DSM 12130</strain>
    </source>
</reference>
<organism evidence="9 10">
    <name type="scientific">Desulforhopalus singaporensis</name>
    <dbReference type="NCBI Taxonomy" id="91360"/>
    <lineage>
        <taxon>Bacteria</taxon>
        <taxon>Pseudomonadati</taxon>
        <taxon>Thermodesulfobacteriota</taxon>
        <taxon>Desulfobulbia</taxon>
        <taxon>Desulfobulbales</taxon>
        <taxon>Desulfocapsaceae</taxon>
        <taxon>Desulforhopalus</taxon>
    </lineage>
</organism>
<dbReference type="PROSITE" id="PS50110">
    <property type="entry name" value="RESPONSE_REGULATORY"/>
    <property type="match status" value="1"/>
</dbReference>
<evidence type="ECO:0000259" key="7">
    <source>
        <dbReference type="PROSITE" id="PS50045"/>
    </source>
</evidence>
<dbReference type="GO" id="GO:0000160">
    <property type="term" value="P:phosphorelay signal transduction system"/>
    <property type="evidence" value="ECO:0007669"/>
    <property type="project" value="InterPro"/>
</dbReference>
<dbReference type="PROSITE" id="PS00688">
    <property type="entry name" value="SIGMA54_INTERACT_3"/>
    <property type="match status" value="1"/>
</dbReference>
<dbReference type="SUPFAM" id="SSF46689">
    <property type="entry name" value="Homeodomain-like"/>
    <property type="match status" value="1"/>
</dbReference>
<evidence type="ECO:0000256" key="2">
    <source>
        <dbReference type="ARBA" id="ARBA00022840"/>
    </source>
</evidence>
<feature type="domain" description="Response regulatory" evidence="8">
    <location>
        <begin position="11"/>
        <end position="126"/>
    </location>
</feature>
<keyword evidence="4 9" id="KW-0238">DNA-binding</keyword>
<dbReference type="PANTHER" id="PTHR32071:SF113">
    <property type="entry name" value="ALGINATE BIOSYNTHESIS TRANSCRIPTIONAL REGULATORY PROTEIN ALGB"/>
    <property type="match status" value="1"/>
</dbReference>
<dbReference type="SMART" id="SM00382">
    <property type="entry name" value="AAA"/>
    <property type="match status" value="1"/>
</dbReference>
<dbReference type="InterPro" id="IPR009057">
    <property type="entry name" value="Homeodomain-like_sf"/>
</dbReference>
<dbReference type="AlphaFoldDB" id="A0A1H0S6F4"/>
<protein>
    <submittedName>
        <fullName evidence="9">Transcriptional regulator containing PAS, AAA-type ATPase, and DNA-binding Fis domains</fullName>
    </submittedName>
</protein>
<gene>
    <name evidence="9" type="ORF">SAMN05660330_02539</name>
</gene>
<evidence type="ECO:0000259" key="8">
    <source>
        <dbReference type="PROSITE" id="PS50110"/>
    </source>
</evidence>
<sequence>MAMIQSATGAAILIVDDEVSLRNTFRIFLQRAGYETVIAVASPEEAVREVSRQIFDLIICDIVLENQSGIDLFKRFRKLGVNCPVVIITGFPHVETASEAVRLGAFDYLSKPIEKDTLLKTVRLAISHYHLEQEKQEAERAREQYRSFLETIFKSVSDGIVSVDQQMKVMQVNQAAATLFQEVGLYICEGDGFDSVLLRRPVLAQITEKVAEVLNKGTELTDHRVECFLDDDRKKLLSICISPLHTGEKNAPGAVLVFRDITRKELVLPQKRTRFHQLIGASPPMQNVYLLVENIGRVDTTVLITGASGTGKELVAGAIHKESSRRNRPLVMVDCTTIQDTLLESELFGHKKGAFTGANETRDGRILQADGGTLFLDEIGDISKTMQLRLLRFLQEKTFYPVGSDRKVQVDVRVVAATNVDLKKKVARGEFREDLYFRLLVIDINLPLLKDRKEDIELLTHHFITRYAQKVHKNITGISEQALELLGGYHWPGNVRQLKHFIERACILCHDTTISTEHLPQEIAGETIPANINPLSSADDDKTADLVEQADDNSRQQLTGEIVNALRRAGGNKAKAARILNVNRSTLYRKMRELHIDIDLFSG</sequence>
<dbReference type="SUPFAM" id="SSF52172">
    <property type="entry name" value="CheY-like"/>
    <property type="match status" value="1"/>
</dbReference>
<dbReference type="Gene3D" id="1.10.10.60">
    <property type="entry name" value="Homeodomain-like"/>
    <property type="match status" value="1"/>
</dbReference>
<dbReference type="Gene3D" id="3.30.450.20">
    <property type="entry name" value="PAS domain"/>
    <property type="match status" value="1"/>
</dbReference>
<dbReference type="Gene3D" id="3.40.50.300">
    <property type="entry name" value="P-loop containing nucleotide triphosphate hydrolases"/>
    <property type="match status" value="1"/>
</dbReference>
<dbReference type="Pfam" id="PF25601">
    <property type="entry name" value="AAA_lid_14"/>
    <property type="match status" value="1"/>
</dbReference>
<dbReference type="SMART" id="SM00448">
    <property type="entry name" value="REC"/>
    <property type="match status" value="1"/>
</dbReference>
<dbReference type="GO" id="GO:0005524">
    <property type="term" value="F:ATP binding"/>
    <property type="evidence" value="ECO:0007669"/>
    <property type="project" value="UniProtKB-KW"/>
</dbReference>
<dbReference type="GO" id="GO:0006355">
    <property type="term" value="P:regulation of DNA-templated transcription"/>
    <property type="evidence" value="ECO:0007669"/>
    <property type="project" value="InterPro"/>
</dbReference>
<dbReference type="InterPro" id="IPR011006">
    <property type="entry name" value="CheY-like_superfamily"/>
</dbReference>
<evidence type="ECO:0000313" key="10">
    <source>
        <dbReference type="Proteomes" id="UP000199073"/>
    </source>
</evidence>
<evidence type="ECO:0000256" key="6">
    <source>
        <dbReference type="PROSITE-ProRule" id="PRU00169"/>
    </source>
</evidence>
<dbReference type="Proteomes" id="UP000199073">
    <property type="component" value="Unassembled WGS sequence"/>
</dbReference>
<dbReference type="Gene3D" id="3.40.50.2300">
    <property type="match status" value="1"/>
</dbReference>
<dbReference type="EMBL" id="FNJI01000017">
    <property type="protein sequence ID" value="SDP36798.1"/>
    <property type="molecule type" value="Genomic_DNA"/>
</dbReference>
<keyword evidence="3" id="KW-0805">Transcription regulation</keyword>
<dbReference type="InterPro" id="IPR013656">
    <property type="entry name" value="PAS_4"/>
</dbReference>
<dbReference type="PRINTS" id="PR01590">
    <property type="entry name" value="HTHFIS"/>
</dbReference>
<dbReference type="PROSITE" id="PS50045">
    <property type="entry name" value="SIGMA54_INTERACT_4"/>
    <property type="match status" value="1"/>
</dbReference>
<dbReference type="STRING" id="91360.SAMN05660330_02539"/>
<dbReference type="PANTHER" id="PTHR32071">
    <property type="entry name" value="TRANSCRIPTIONAL REGULATORY PROTEIN"/>
    <property type="match status" value="1"/>
</dbReference>
<keyword evidence="10" id="KW-1185">Reference proteome</keyword>
<dbReference type="InterPro" id="IPR002078">
    <property type="entry name" value="Sigma_54_int"/>
</dbReference>
<dbReference type="InterPro" id="IPR025943">
    <property type="entry name" value="Sigma_54_int_dom_ATP-bd_2"/>
</dbReference>
<feature type="domain" description="Sigma-54 factor interaction" evidence="7">
    <location>
        <begin position="278"/>
        <end position="507"/>
    </location>
</feature>
<proteinExistence type="predicted"/>